<proteinExistence type="predicted"/>
<evidence type="ECO:0000313" key="2">
    <source>
        <dbReference type="Proteomes" id="UP000811609"/>
    </source>
</evidence>
<dbReference type="Proteomes" id="UP000811609">
    <property type="component" value="Chromosome 15"/>
</dbReference>
<name>A0A8T1NE10_CARIL</name>
<evidence type="ECO:0000313" key="1">
    <source>
        <dbReference type="EMBL" id="KAG6627344.1"/>
    </source>
</evidence>
<reference evidence="1" key="1">
    <citation type="submission" date="2020-12" db="EMBL/GenBank/DDBJ databases">
        <title>WGS assembly of Carya illinoinensis cv. Pawnee.</title>
        <authorList>
            <person name="Platts A."/>
            <person name="Shu S."/>
            <person name="Wright S."/>
            <person name="Barry K."/>
            <person name="Edger P."/>
            <person name="Pires J.C."/>
            <person name="Schmutz J."/>
        </authorList>
    </citation>
    <scope>NUCLEOTIDE SEQUENCE</scope>
    <source>
        <tissue evidence="1">Leaf</tissue>
    </source>
</reference>
<accession>A0A8T1NE10</accession>
<dbReference type="AlphaFoldDB" id="A0A8T1NE10"/>
<protein>
    <submittedName>
        <fullName evidence="1">Uncharacterized protein</fullName>
    </submittedName>
</protein>
<dbReference type="EMBL" id="CM031823">
    <property type="protein sequence ID" value="KAG6627344.1"/>
    <property type="molecule type" value="Genomic_DNA"/>
</dbReference>
<keyword evidence="2" id="KW-1185">Reference proteome</keyword>
<gene>
    <name evidence="1" type="ORF">CIPAW_15G121400</name>
</gene>
<organism evidence="1 2">
    <name type="scientific">Carya illinoinensis</name>
    <name type="common">Pecan</name>
    <dbReference type="NCBI Taxonomy" id="32201"/>
    <lineage>
        <taxon>Eukaryota</taxon>
        <taxon>Viridiplantae</taxon>
        <taxon>Streptophyta</taxon>
        <taxon>Embryophyta</taxon>
        <taxon>Tracheophyta</taxon>
        <taxon>Spermatophyta</taxon>
        <taxon>Magnoliopsida</taxon>
        <taxon>eudicotyledons</taxon>
        <taxon>Gunneridae</taxon>
        <taxon>Pentapetalae</taxon>
        <taxon>rosids</taxon>
        <taxon>fabids</taxon>
        <taxon>Fagales</taxon>
        <taxon>Juglandaceae</taxon>
        <taxon>Carya</taxon>
    </lineage>
</organism>
<sequence>MSLLSPLLERNASYFEKKERQRERTHYFCTICCRHTSALVLNTFYWPLVLTQAEIKPLGIVEGRTNLSICLRYGRFGRNHTRV</sequence>
<comment type="caution">
    <text evidence="1">The sequence shown here is derived from an EMBL/GenBank/DDBJ whole genome shotgun (WGS) entry which is preliminary data.</text>
</comment>